<evidence type="ECO:0000256" key="5">
    <source>
        <dbReference type="ARBA" id="ARBA00011738"/>
    </source>
</evidence>
<feature type="compositionally biased region" description="Low complexity" evidence="15">
    <location>
        <begin position="927"/>
        <end position="946"/>
    </location>
</feature>
<evidence type="ECO:0000256" key="6">
    <source>
        <dbReference type="ARBA" id="ARBA00022723"/>
    </source>
</evidence>
<comment type="cofactor">
    <cofactor evidence="14">
        <name>Cu cation</name>
        <dbReference type="ChEBI" id="CHEBI:23378"/>
    </cofactor>
    <text evidence="14">Contains 1 topaquinone per subunit.</text>
</comment>
<evidence type="ECO:0000313" key="19">
    <source>
        <dbReference type="EMBL" id="PAV14766.1"/>
    </source>
</evidence>
<evidence type="ECO:0000259" key="17">
    <source>
        <dbReference type="Pfam" id="PF01179"/>
    </source>
</evidence>
<dbReference type="Pfam" id="PF12326">
    <property type="entry name" value="EOS1"/>
    <property type="match status" value="1"/>
</dbReference>
<name>A0A286U5B0_9AGAM</name>
<feature type="compositionally biased region" description="Gly residues" evidence="15">
    <location>
        <begin position="877"/>
        <end position="886"/>
    </location>
</feature>
<feature type="region of interest" description="Disordered" evidence="15">
    <location>
        <begin position="778"/>
        <end position="946"/>
    </location>
</feature>
<evidence type="ECO:0000256" key="9">
    <source>
        <dbReference type="ARBA" id="ARBA00023008"/>
    </source>
</evidence>
<comment type="cofactor">
    <cofactor evidence="3">
        <name>Zn(2+)</name>
        <dbReference type="ChEBI" id="CHEBI:29105"/>
    </cofactor>
</comment>
<dbReference type="InterPro" id="IPR021100">
    <property type="entry name" value="N-glycosylation_EOS1"/>
</dbReference>
<feature type="compositionally biased region" description="Gly residues" evidence="15">
    <location>
        <begin position="995"/>
        <end position="1007"/>
    </location>
</feature>
<dbReference type="InterPro" id="IPR015802">
    <property type="entry name" value="Cu_amine_oxidase_N3"/>
</dbReference>
<dbReference type="Gene3D" id="3.10.450.40">
    <property type="match status" value="2"/>
</dbReference>
<feature type="compositionally biased region" description="Polar residues" evidence="15">
    <location>
        <begin position="914"/>
        <end position="926"/>
    </location>
</feature>
<evidence type="ECO:0000256" key="8">
    <source>
        <dbReference type="ARBA" id="ARBA00023002"/>
    </source>
</evidence>
<organism evidence="19 20">
    <name type="scientific">Pyrrhoderma noxium</name>
    <dbReference type="NCBI Taxonomy" id="2282107"/>
    <lineage>
        <taxon>Eukaryota</taxon>
        <taxon>Fungi</taxon>
        <taxon>Dikarya</taxon>
        <taxon>Basidiomycota</taxon>
        <taxon>Agaricomycotina</taxon>
        <taxon>Agaricomycetes</taxon>
        <taxon>Hymenochaetales</taxon>
        <taxon>Hymenochaetaceae</taxon>
        <taxon>Pyrrhoderma</taxon>
    </lineage>
</organism>
<dbReference type="GO" id="GO:0008131">
    <property type="term" value="F:primary methylamine oxidase activity"/>
    <property type="evidence" value="ECO:0007669"/>
    <property type="project" value="UniProtKB-EC"/>
</dbReference>
<dbReference type="InterPro" id="IPR015798">
    <property type="entry name" value="Cu_amine_oxidase_C"/>
</dbReference>
<comment type="catalytic activity">
    <reaction evidence="11">
        <text>a primary methyl amine + O2 + H2O = an aldehyde + H2O2 + NH4(+)</text>
        <dbReference type="Rhea" id="RHEA:16153"/>
        <dbReference type="ChEBI" id="CHEBI:15377"/>
        <dbReference type="ChEBI" id="CHEBI:15379"/>
        <dbReference type="ChEBI" id="CHEBI:16240"/>
        <dbReference type="ChEBI" id="CHEBI:17478"/>
        <dbReference type="ChEBI" id="CHEBI:28938"/>
        <dbReference type="ChEBI" id="CHEBI:228804"/>
        <dbReference type="EC" id="1.4.3.21"/>
    </reaction>
</comment>
<dbReference type="OrthoDB" id="5379943at2759"/>
<feature type="compositionally biased region" description="Low complexity" evidence="15">
    <location>
        <begin position="1050"/>
        <end position="1061"/>
    </location>
</feature>
<feature type="modified residue" description="2',4',5'-topaquinone" evidence="13">
    <location>
        <position position="471"/>
    </location>
</feature>
<gene>
    <name evidence="19" type="ORF">PNOK_0931900</name>
</gene>
<evidence type="ECO:0000256" key="7">
    <source>
        <dbReference type="ARBA" id="ARBA00022772"/>
    </source>
</evidence>
<dbReference type="PROSITE" id="PS01165">
    <property type="entry name" value="COPPER_AMINE_OXID_2"/>
    <property type="match status" value="1"/>
</dbReference>
<feature type="compositionally biased region" description="Polar residues" evidence="15">
    <location>
        <begin position="1"/>
        <end position="19"/>
    </location>
</feature>
<feature type="active site" description="Schiff-base intermediate with substrate; via topaquinone" evidence="12">
    <location>
        <position position="471"/>
    </location>
</feature>
<comment type="subunit">
    <text evidence="5">Homodimer.</text>
</comment>
<feature type="compositionally biased region" description="Polar residues" evidence="15">
    <location>
        <begin position="778"/>
        <end position="793"/>
    </location>
</feature>
<dbReference type="PROSITE" id="PS01164">
    <property type="entry name" value="COPPER_AMINE_OXID_1"/>
    <property type="match status" value="1"/>
</dbReference>
<feature type="compositionally biased region" description="Acidic residues" evidence="15">
    <location>
        <begin position="1023"/>
        <end position="1037"/>
    </location>
</feature>
<evidence type="ECO:0000256" key="2">
    <source>
        <dbReference type="ARBA" id="ARBA00001936"/>
    </source>
</evidence>
<evidence type="ECO:0000256" key="10">
    <source>
        <dbReference type="ARBA" id="ARBA00023211"/>
    </source>
</evidence>
<keyword evidence="10" id="KW-0464">Manganese</keyword>
<dbReference type="SUPFAM" id="SSF54416">
    <property type="entry name" value="Amine oxidase N-terminal region"/>
    <property type="match status" value="2"/>
</dbReference>
<keyword evidence="16" id="KW-0472">Membrane</keyword>
<keyword evidence="6 14" id="KW-0479">Metal-binding</keyword>
<dbReference type="GO" id="GO:0009308">
    <property type="term" value="P:amine metabolic process"/>
    <property type="evidence" value="ECO:0007669"/>
    <property type="project" value="UniProtKB-UniRule"/>
</dbReference>
<dbReference type="FunCoup" id="A0A286U5B0">
    <property type="interactions" value="45"/>
</dbReference>
<feature type="region of interest" description="Disordered" evidence="15">
    <location>
        <begin position="992"/>
        <end position="1084"/>
    </location>
</feature>
<dbReference type="Pfam" id="PF01179">
    <property type="entry name" value="Cu_amine_oxid"/>
    <property type="match status" value="1"/>
</dbReference>
<evidence type="ECO:0000256" key="4">
    <source>
        <dbReference type="ARBA" id="ARBA00007983"/>
    </source>
</evidence>
<comment type="PTM">
    <text evidence="13 14">Topaquinone (TPQ) is generated by copper-dependent autoxidation of a specific tyrosyl residue.</text>
</comment>
<keyword evidence="7 12" id="KW-0801">TPQ</keyword>
<dbReference type="InterPro" id="IPR036460">
    <property type="entry name" value="Cu_amine_oxidase_C_sf"/>
</dbReference>
<evidence type="ECO:0000256" key="3">
    <source>
        <dbReference type="ARBA" id="ARBA00001947"/>
    </source>
</evidence>
<evidence type="ECO:0000259" key="18">
    <source>
        <dbReference type="Pfam" id="PF02728"/>
    </source>
</evidence>
<keyword evidence="16" id="KW-0812">Transmembrane</keyword>
<dbReference type="InterPro" id="IPR049947">
    <property type="entry name" value="Cu_Am_Ox_Cu-bd"/>
</dbReference>
<feature type="active site" description="Proton acceptor" evidence="12">
    <location>
        <position position="386"/>
    </location>
</feature>
<dbReference type="PANTHER" id="PTHR10638">
    <property type="entry name" value="COPPER AMINE OXIDASE"/>
    <property type="match status" value="1"/>
</dbReference>
<feature type="domain" description="Copper amine oxidase catalytic" evidence="17">
    <location>
        <begin position="309"/>
        <end position="733"/>
    </location>
</feature>
<dbReference type="GO" id="GO:0034599">
    <property type="term" value="P:cellular response to oxidative stress"/>
    <property type="evidence" value="ECO:0007669"/>
    <property type="project" value="InterPro"/>
</dbReference>
<feature type="transmembrane region" description="Helical" evidence="16">
    <location>
        <begin position="1375"/>
        <end position="1395"/>
    </location>
</feature>
<dbReference type="GO" id="GO:0005507">
    <property type="term" value="F:copper ion binding"/>
    <property type="evidence" value="ECO:0007669"/>
    <property type="project" value="InterPro"/>
</dbReference>
<protein>
    <recommendedName>
        <fullName evidence="14">Amine oxidase</fullName>
        <ecNumber evidence="14">1.4.3.-</ecNumber>
    </recommendedName>
</protein>
<dbReference type="GO" id="GO:0005789">
    <property type="term" value="C:endoplasmic reticulum membrane"/>
    <property type="evidence" value="ECO:0007669"/>
    <property type="project" value="InterPro"/>
</dbReference>
<feature type="transmembrane region" description="Helical" evidence="16">
    <location>
        <begin position="1174"/>
        <end position="1199"/>
    </location>
</feature>
<evidence type="ECO:0000256" key="1">
    <source>
        <dbReference type="ARBA" id="ARBA00001935"/>
    </source>
</evidence>
<dbReference type="EMBL" id="NBII01000011">
    <property type="protein sequence ID" value="PAV14766.1"/>
    <property type="molecule type" value="Genomic_DNA"/>
</dbReference>
<dbReference type="STRING" id="2282107.A0A286U5B0"/>
<keyword evidence="16" id="KW-1133">Transmembrane helix</keyword>
<evidence type="ECO:0000256" key="15">
    <source>
        <dbReference type="SAM" id="MobiDB-lite"/>
    </source>
</evidence>
<feature type="compositionally biased region" description="Low complexity" evidence="15">
    <location>
        <begin position="899"/>
        <end position="913"/>
    </location>
</feature>
<dbReference type="Proteomes" id="UP000217199">
    <property type="component" value="Unassembled WGS sequence"/>
</dbReference>
<reference evidence="19 20" key="1">
    <citation type="journal article" date="2017" name="Mol. Ecol.">
        <title>Comparative and population genomic landscape of Phellinus noxius: A hypervariable fungus causing root rot in trees.</title>
        <authorList>
            <person name="Chung C.L."/>
            <person name="Lee T.J."/>
            <person name="Akiba M."/>
            <person name="Lee H.H."/>
            <person name="Kuo T.H."/>
            <person name="Liu D."/>
            <person name="Ke H.M."/>
            <person name="Yokoi T."/>
            <person name="Roa M.B."/>
            <person name="Lu M.J."/>
            <person name="Chang Y.Y."/>
            <person name="Ann P.J."/>
            <person name="Tsai J.N."/>
            <person name="Chen C.Y."/>
            <person name="Tzean S.S."/>
            <person name="Ota Y."/>
            <person name="Hattori T."/>
            <person name="Sahashi N."/>
            <person name="Liou R.F."/>
            <person name="Kikuchi T."/>
            <person name="Tsai I.J."/>
        </authorList>
    </citation>
    <scope>NUCLEOTIDE SEQUENCE [LARGE SCALE GENOMIC DNA]</scope>
    <source>
        <strain evidence="19 20">FFPRI411160</strain>
    </source>
</reference>
<dbReference type="InterPro" id="IPR000269">
    <property type="entry name" value="Cu_amine_oxidase"/>
</dbReference>
<keyword evidence="8 14" id="KW-0560">Oxidoreductase</keyword>
<keyword evidence="20" id="KW-1185">Reference proteome</keyword>
<dbReference type="SUPFAM" id="SSF49998">
    <property type="entry name" value="Amine oxidase catalytic domain"/>
    <property type="match status" value="1"/>
</dbReference>
<evidence type="ECO:0000256" key="13">
    <source>
        <dbReference type="PIRSR" id="PIRSR600269-51"/>
    </source>
</evidence>
<dbReference type="InterPro" id="IPR016182">
    <property type="entry name" value="Cu_amine_oxidase_N-reg"/>
</dbReference>
<dbReference type="InParanoid" id="A0A286U5B0"/>
<feature type="compositionally biased region" description="Low complexity" evidence="15">
    <location>
        <begin position="809"/>
        <end position="823"/>
    </location>
</feature>
<evidence type="ECO:0000256" key="11">
    <source>
        <dbReference type="ARBA" id="ARBA00048032"/>
    </source>
</evidence>
<feature type="transmembrane region" description="Helical" evidence="16">
    <location>
        <begin position="1143"/>
        <end position="1162"/>
    </location>
</feature>
<comment type="caution">
    <text evidence="19">The sequence shown here is derived from an EMBL/GenBank/DDBJ whole genome shotgun (WGS) entry which is preliminary data.</text>
</comment>
<comment type="cofactor">
    <cofactor evidence="1">
        <name>Cu cation</name>
        <dbReference type="ChEBI" id="CHEBI:23378"/>
    </cofactor>
</comment>
<feature type="transmembrane region" description="Helical" evidence="16">
    <location>
        <begin position="1319"/>
        <end position="1339"/>
    </location>
</feature>
<evidence type="ECO:0000256" key="16">
    <source>
        <dbReference type="SAM" id="Phobius"/>
    </source>
</evidence>
<feature type="compositionally biased region" description="Basic and acidic residues" evidence="15">
    <location>
        <begin position="795"/>
        <end position="807"/>
    </location>
</feature>
<feature type="region of interest" description="Disordered" evidence="15">
    <location>
        <begin position="1"/>
        <end position="22"/>
    </location>
</feature>
<accession>A0A286U5B0</accession>
<dbReference type="EC" id="1.4.3.-" evidence="14"/>
<dbReference type="Pfam" id="PF02728">
    <property type="entry name" value="Cu_amine_oxidN3"/>
    <property type="match status" value="1"/>
</dbReference>
<sequence length="1435" mass="155972">MSSDVEIVKSQNTAQNIPGTVSGGVTVAASTTSAHPKHPLDPLTPEEIAAVSLAIRKHVTSTTGVKALKFITSNIIPPKKKDVLASLGIPLATGQAPEPVPAPELLARRAESDLIDLVTGDAYNVIASVKGEEWVVEAVTKLPEGTQPQISVEELAQAENVVKTDPRVVALAKEIGIEAENIACDGWAIGYDERFPKSKRIQQALMFARFGKHENLYAHPLDFVPVLDSNTMKVIHIDFPPRRDSSGKLSVATTYGVYKDTIIPSSESTDVPSSQAIANRERIPPPLTPFNFLPEEQPDYAPRTDLKPLHILQPEGVSFKMDGNELEWQKWKMHIGFHHREGVVISTVTYNDNGLVRPIFYRLSMSEMVVPYAAPEFPHPRKFAFDSGEYGMGTMANDLSLGCDCLGTIHYLPGCFVAHDGSAIKIKNAICIHEEDDGLLWKHTDYRPGGKSFAARSRRLVVSMCCTLANYEYIWNYRFYQDGSVEFEVRLTGILQVYVQPSSESYVESNPYGTTVAPNVNAHYHQHLFSLRVDPMIDGLQNSVLETDVVANPAPFESDDNFAGNAFTTKSRTIQTSADARDYDHAADRRWRIVSSPKSTKYGSKGHYASGAPPGYGFNVRGAGCTLLAREGSWAWKRAPWGRKVLWVVKDNEGEDGSRIYPSGKYVPQTREEPEESLNFWSKEDKSVVDEDILLYITLGTNHIPRPEDWPVMPYEHLNVLFKPQHFFDYSAAMDVPAASDKKSCAAFSETGSEKKSCFVKGGLPCLGARRHTKRACISNSRPISRGSETGYNNKYDRQDRGEDHSKHLSCLSSSQSTSGLLSPRGTMRGQTQNHNQPPPPPYSPSSYSYSSSEDSEHIRRAISSPHLNSNEENSTGTGGNTGNGNGNVLRMRMRTRVRSGSASSSSASLTATEDNYNNSYNHVRGSQNHNQSHNQNQNQNQNPYFGPGYGYGYGFGQGMMSSASASAFPYPVPPLWTFAPPPLHAGNTVSQRGGIIGGVPNGGGRSRSGVLVDDRDRADTSSSDEYEAEGREEDEMMFMSRASSSTTISLDGSNSGLGSSTVRQRRKSGSRRKDKDGELVMTSLPHPRVVATGRGQLCAGETETEADEMPIRLPTSRNVTSGPVILLPVDLLVNFLFQVTRFLSIIPATFGTIFNIHHALYPPPSSGHISYPTIDFTVCALWAILTGIQCLALTTGLLSRWKAYYATPSVLIRLVGLQAICWPATHFTLRFFEHELRPVMCWVLIGTTTCISRSVQLWVTSNLYYAPEDRAVGVGAGSSGSVNANVNVGGGTGGGNGASSGSGSGTANSMRANRRKNLNNVVTSAISGAFGAIVRAAIGGDSDDTTCSGTGVGGGKVRRAEGKLGPRRWDWAEVMVKCAVPAGILYFITVWGMFLKNELVMRQVGGGGGGVETGFGTGFSVGGGDTGDLGYMYS</sequence>
<proteinExistence type="inferred from homology"/>
<dbReference type="InterPro" id="IPR049948">
    <property type="entry name" value="Cu_Am_ox_TPQ-bd"/>
</dbReference>
<evidence type="ECO:0000256" key="14">
    <source>
        <dbReference type="RuleBase" id="RU000672"/>
    </source>
</evidence>
<feature type="domain" description="Copper amine oxidase N3-terminal" evidence="18">
    <location>
        <begin position="148"/>
        <end position="242"/>
    </location>
</feature>
<comment type="similarity">
    <text evidence="4 14">Belongs to the copper/topaquinone oxidase family.</text>
</comment>
<dbReference type="Gene3D" id="2.70.98.20">
    <property type="entry name" value="Copper amine oxidase, catalytic domain"/>
    <property type="match status" value="1"/>
</dbReference>
<dbReference type="PANTHER" id="PTHR10638:SF86">
    <property type="entry name" value="COPPER AMINE OXIDASE 1-RELATED"/>
    <property type="match status" value="1"/>
</dbReference>
<evidence type="ECO:0000256" key="12">
    <source>
        <dbReference type="PIRSR" id="PIRSR600269-50"/>
    </source>
</evidence>
<comment type="cofactor">
    <cofactor evidence="2">
        <name>Mn(2+)</name>
        <dbReference type="ChEBI" id="CHEBI:29035"/>
    </cofactor>
</comment>
<evidence type="ECO:0000313" key="20">
    <source>
        <dbReference type="Proteomes" id="UP000217199"/>
    </source>
</evidence>
<dbReference type="GO" id="GO:0048038">
    <property type="term" value="F:quinone binding"/>
    <property type="evidence" value="ECO:0007669"/>
    <property type="project" value="InterPro"/>
</dbReference>
<keyword evidence="9 14" id="KW-0186">Copper</keyword>